<keyword evidence="2" id="KW-1185">Reference proteome</keyword>
<protein>
    <submittedName>
        <fullName evidence="1">DUF2993 domain-containing protein</fullName>
    </submittedName>
</protein>
<dbReference type="AlphaFoldDB" id="A0A8I0GGR8"/>
<evidence type="ECO:0000313" key="2">
    <source>
        <dbReference type="Proteomes" id="UP000627538"/>
    </source>
</evidence>
<name>A0A8I0GGR8_9ACTO</name>
<dbReference type="Proteomes" id="UP000627538">
    <property type="component" value="Unassembled WGS sequence"/>
</dbReference>
<organism evidence="1 2">
    <name type="scientific">Nanchangia anserum</name>
    <dbReference type="NCBI Taxonomy" id="2692125"/>
    <lineage>
        <taxon>Bacteria</taxon>
        <taxon>Bacillati</taxon>
        <taxon>Actinomycetota</taxon>
        <taxon>Actinomycetes</taxon>
        <taxon>Actinomycetales</taxon>
        <taxon>Actinomycetaceae</taxon>
        <taxon>Nanchangia</taxon>
    </lineage>
</organism>
<comment type="caution">
    <text evidence="1">The sequence shown here is derived from an EMBL/GenBank/DDBJ whole genome shotgun (WGS) entry which is preliminary data.</text>
</comment>
<gene>
    <name evidence="1" type="ORF">H8R10_05700</name>
</gene>
<reference evidence="1 2" key="1">
    <citation type="submission" date="2020-08" db="EMBL/GenBank/DDBJ databases">
        <title>Winkia gen. nov., sp. nov., isolated from faeces of the Anser albifrons in China.</title>
        <authorList>
            <person name="Liu Q."/>
        </authorList>
    </citation>
    <scope>NUCLEOTIDE SEQUENCE [LARGE SCALE GENOMIC DNA]</scope>
    <source>
        <strain evidence="1 2">C62</strain>
    </source>
</reference>
<dbReference type="Pfam" id="PF11209">
    <property type="entry name" value="LmeA"/>
    <property type="match status" value="1"/>
</dbReference>
<accession>A0A8I0GGR8</accession>
<dbReference type="InterPro" id="IPR021373">
    <property type="entry name" value="DUF2993"/>
</dbReference>
<proteinExistence type="predicted"/>
<dbReference type="EMBL" id="JACRUO010000001">
    <property type="protein sequence ID" value="MBD3689719.1"/>
    <property type="molecule type" value="Genomic_DNA"/>
</dbReference>
<dbReference type="RefSeq" id="WP_191071744.1">
    <property type="nucleotide sequence ID" value="NZ_CP060506.1"/>
</dbReference>
<sequence>MTFVRRLLIVVVIVAVLGGIADRAAWWFARDVATSRLADRGVSSPALDIGGFPFLTQVASQRFDDVTVTSPRLVSNGTEIRDLSAHARGVEVSFADRSITSIDSLQLRALIPTDVLTRTIAEHAAREDVTIATETDHLVARVALPGGFTASAPVTLTPAGLSETGYAQVTASFGAVSVDNARVGRLYASRLALPAVTVPLTSLPRHLEITSIAVRSDGLVIDLAGQGVSLTR</sequence>
<evidence type="ECO:0000313" key="1">
    <source>
        <dbReference type="EMBL" id="MBD3689719.1"/>
    </source>
</evidence>